<proteinExistence type="predicted"/>
<evidence type="ECO:0000313" key="1">
    <source>
        <dbReference type="EMBL" id="CDW50956.1"/>
    </source>
</evidence>
<dbReference type="EMBL" id="HACA01033595">
    <property type="protein sequence ID" value="CDW50956.1"/>
    <property type="molecule type" value="Transcribed_RNA"/>
</dbReference>
<protein>
    <submittedName>
        <fullName evidence="1">Uncharacterized protein</fullName>
    </submittedName>
</protein>
<reference evidence="1" key="1">
    <citation type="submission" date="2014-05" db="EMBL/GenBank/DDBJ databases">
        <authorList>
            <person name="Chronopoulou M."/>
        </authorList>
    </citation>
    <scope>NUCLEOTIDE SEQUENCE</scope>
    <source>
        <tissue evidence="1">Whole organism</tissue>
    </source>
</reference>
<name>A0A0K2VLP2_LEPSM</name>
<organism evidence="1">
    <name type="scientific">Lepeophtheirus salmonis</name>
    <name type="common">Salmon louse</name>
    <name type="synonym">Caligus salmonis</name>
    <dbReference type="NCBI Taxonomy" id="72036"/>
    <lineage>
        <taxon>Eukaryota</taxon>
        <taxon>Metazoa</taxon>
        <taxon>Ecdysozoa</taxon>
        <taxon>Arthropoda</taxon>
        <taxon>Crustacea</taxon>
        <taxon>Multicrustacea</taxon>
        <taxon>Hexanauplia</taxon>
        <taxon>Copepoda</taxon>
        <taxon>Siphonostomatoida</taxon>
        <taxon>Caligidae</taxon>
        <taxon>Lepeophtheirus</taxon>
    </lineage>
</organism>
<sequence length="35" mass="4196">MNSDVCTESLLYNNCSSVIRIFFFFLLVKNIYTHY</sequence>
<accession>A0A0K2VLP2</accession>
<dbReference type="AlphaFoldDB" id="A0A0K2VLP2"/>